<keyword evidence="5" id="KW-0813">Transport</keyword>
<dbReference type="InterPro" id="IPR001694">
    <property type="entry name" value="NADH_UbQ_OxRdtase_su1/FPO"/>
</dbReference>
<sequence>MSFFFLKILLLICCLISVAFITLLERKILGYIQTRKGPNKIFFMGLFQPFTDALKLFSKETMKLSWSNQYLFFMAPFISFILMLSFWLSINFLFSFNTNISNDFVFIILVSSLGVYPILFAGWASNSKYATLGCYRNIAQTISYEVSFSFVILSILLFSNSLNIFKLNAIQNKSLPFFMGFFILFILWLVIILAETNRSPFDFAESESELVSGFNIEFGGTEFAILFMAEYGNIIFFSILTCYMFFNPYFNMFLMFKFMILMVFFLWVRGTFVRFRYDNLMMLTWKIILPFSIFMFLTIFMTIFIF</sequence>
<feature type="transmembrane region" description="Helical" evidence="12">
    <location>
        <begin position="104"/>
        <end position="124"/>
    </location>
</feature>
<comment type="catalytic activity">
    <reaction evidence="11">
        <text>a ubiquinone + NADH + 5 H(+)(in) = a ubiquinol + NAD(+) + 4 H(+)(out)</text>
        <dbReference type="Rhea" id="RHEA:29091"/>
        <dbReference type="Rhea" id="RHEA-COMP:9565"/>
        <dbReference type="Rhea" id="RHEA-COMP:9566"/>
        <dbReference type="ChEBI" id="CHEBI:15378"/>
        <dbReference type="ChEBI" id="CHEBI:16389"/>
        <dbReference type="ChEBI" id="CHEBI:17976"/>
        <dbReference type="ChEBI" id="CHEBI:57540"/>
        <dbReference type="ChEBI" id="CHEBI:57945"/>
        <dbReference type="EC" id="7.1.1.2"/>
    </reaction>
</comment>
<evidence type="ECO:0000256" key="8">
    <source>
        <dbReference type="ARBA" id="ARBA00023075"/>
    </source>
</evidence>
<evidence type="ECO:0000256" key="1">
    <source>
        <dbReference type="ARBA" id="ARBA00003257"/>
    </source>
</evidence>
<dbReference type="PANTHER" id="PTHR11432:SF3">
    <property type="entry name" value="NADH-UBIQUINONE OXIDOREDUCTASE CHAIN 1"/>
    <property type="match status" value="1"/>
</dbReference>
<evidence type="ECO:0000256" key="5">
    <source>
        <dbReference type="ARBA" id="ARBA00022448"/>
    </source>
</evidence>
<evidence type="ECO:0000256" key="7">
    <source>
        <dbReference type="ARBA" id="ARBA00022989"/>
    </source>
</evidence>
<dbReference type="HAMAP" id="MF_01350">
    <property type="entry name" value="NDH1_NuoH"/>
    <property type="match status" value="1"/>
</dbReference>
<dbReference type="PANTHER" id="PTHR11432">
    <property type="entry name" value="NADH DEHYDROGENASE SUBUNIT 1"/>
    <property type="match status" value="1"/>
</dbReference>
<evidence type="ECO:0000256" key="11">
    <source>
        <dbReference type="RuleBase" id="RU000473"/>
    </source>
</evidence>
<dbReference type="Pfam" id="PF00146">
    <property type="entry name" value="NADHdh"/>
    <property type="match status" value="1"/>
</dbReference>
<evidence type="ECO:0000256" key="6">
    <source>
        <dbReference type="ARBA" id="ARBA00022692"/>
    </source>
</evidence>
<keyword evidence="9 12" id="KW-0472">Membrane</keyword>
<feature type="transmembrane region" description="Helical" evidence="12">
    <location>
        <begin position="283"/>
        <end position="305"/>
    </location>
</feature>
<evidence type="ECO:0000256" key="4">
    <source>
        <dbReference type="ARBA" id="ARBA00021009"/>
    </source>
</evidence>
<dbReference type="InterPro" id="IPR018086">
    <property type="entry name" value="NADH_UbQ_OxRdtase_su1_CS"/>
</dbReference>
<dbReference type="GO" id="GO:0009060">
    <property type="term" value="P:aerobic respiration"/>
    <property type="evidence" value="ECO:0007669"/>
    <property type="project" value="TreeGrafter"/>
</dbReference>
<dbReference type="GO" id="GO:0003954">
    <property type="term" value="F:NADH dehydrogenase activity"/>
    <property type="evidence" value="ECO:0007669"/>
    <property type="project" value="TreeGrafter"/>
</dbReference>
<proteinExistence type="inferred from homology"/>
<comment type="function">
    <text evidence="1">Core subunit of the mitochondrial membrane respiratory chain NADH dehydrogenase (Complex I) that is believed to belong to the minimal assembly required for catalysis. Complex I functions in the transfer of electrons from NADH to the respiratory chain. The immediate electron acceptor for the enzyme is believed to be ubiquinone.</text>
</comment>
<keyword evidence="8 11" id="KW-0830">Ubiquinone</keyword>
<evidence type="ECO:0000256" key="10">
    <source>
        <dbReference type="RuleBase" id="RU000471"/>
    </source>
</evidence>
<comment type="subcellular location">
    <subcellularLocation>
        <location evidence="10">Mitochondrion inner membrane</location>
        <topology evidence="10">Multi-pass membrane protein</topology>
    </subcellularLocation>
    <subcellularLocation>
        <location evidence="2">Mitochondrion membrane</location>
        <topology evidence="2">Multi-pass membrane protein</topology>
    </subcellularLocation>
</comment>
<feature type="transmembrane region" description="Helical" evidence="12">
    <location>
        <begin position="258"/>
        <end position="277"/>
    </location>
</feature>
<gene>
    <name evidence="13" type="primary">nad1</name>
</gene>
<feature type="transmembrane region" description="Helical" evidence="12">
    <location>
        <begin position="177"/>
        <end position="194"/>
    </location>
</feature>
<name>A0A6B9WGJ8_9ACAR</name>
<evidence type="ECO:0000256" key="3">
    <source>
        <dbReference type="ARBA" id="ARBA00010535"/>
    </source>
</evidence>
<keyword evidence="10" id="KW-0520">NAD</keyword>
<evidence type="ECO:0000256" key="12">
    <source>
        <dbReference type="SAM" id="Phobius"/>
    </source>
</evidence>
<feature type="transmembrane region" description="Helical" evidence="12">
    <location>
        <begin position="6"/>
        <end position="29"/>
    </location>
</feature>
<dbReference type="GO" id="GO:0005743">
    <property type="term" value="C:mitochondrial inner membrane"/>
    <property type="evidence" value="ECO:0007669"/>
    <property type="project" value="UniProtKB-SubCell"/>
</dbReference>
<dbReference type="GO" id="GO:0008137">
    <property type="term" value="F:NADH dehydrogenase (ubiquinone) activity"/>
    <property type="evidence" value="ECO:0007669"/>
    <property type="project" value="UniProtKB-EC"/>
</dbReference>
<protein>
    <recommendedName>
        <fullName evidence="4 11">NADH-ubiquinone oxidoreductase chain 1</fullName>
        <ecNumber evidence="11">7.1.1.2</ecNumber>
    </recommendedName>
</protein>
<comment type="similarity">
    <text evidence="3 10">Belongs to the complex I subunit 1 family.</text>
</comment>
<dbReference type="EC" id="7.1.1.2" evidence="11"/>
<evidence type="ECO:0000256" key="2">
    <source>
        <dbReference type="ARBA" id="ARBA00004225"/>
    </source>
</evidence>
<keyword evidence="11 13" id="KW-0496">Mitochondrion</keyword>
<geneLocation type="mitochondrion" evidence="13"/>
<feature type="transmembrane region" description="Helical" evidence="12">
    <location>
        <begin position="144"/>
        <end position="165"/>
    </location>
</feature>
<reference evidence="13" key="1">
    <citation type="journal article" date="2019" name="Zool. Scr.">
        <title>Mitochondrial genome reorganization characterizes various lineages of mesostigmatid mites (Acari: Parasitiformes).</title>
        <authorList>
            <person name="Li W.-N."/>
            <person name="Shao R."/>
            <person name="Zhang Q."/>
            <person name="Deng W."/>
            <person name="Xue X.-F."/>
        </authorList>
    </citation>
    <scope>NUCLEOTIDE SEQUENCE</scope>
</reference>
<evidence type="ECO:0000256" key="9">
    <source>
        <dbReference type="ARBA" id="ARBA00023136"/>
    </source>
</evidence>
<keyword evidence="7 12" id="KW-1133">Transmembrane helix</keyword>
<accession>A0A6B9WGJ8</accession>
<dbReference type="AlphaFoldDB" id="A0A6B9WGJ8"/>
<dbReference type="PROSITE" id="PS00667">
    <property type="entry name" value="COMPLEX1_ND1_1"/>
    <property type="match status" value="1"/>
</dbReference>
<dbReference type="PROSITE" id="PS00668">
    <property type="entry name" value="COMPLEX1_ND1_2"/>
    <property type="match status" value="1"/>
</dbReference>
<feature type="transmembrane region" description="Helical" evidence="12">
    <location>
        <begin position="223"/>
        <end position="246"/>
    </location>
</feature>
<keyword evidence="6 10" id="KW-0812">Transmembrane</keyword>
<evidence type="ECO:0000313" key="13">
    <source>
        <dbReference type="EMBL" id="QHQ98586.1"/>
    </source>
</evidence>
<organism evidence="13">
    <name type="scientific">Hypoaspis linteyini</name>
    <dbReference type="NCBI Taxonomy" id="2695865"/>
    <lineage>
        <taxon>Eukaryota</taxon>
        <taxon>Metazoa</taxon>
        <taxon>Ecdysozoa</taxon>
        <taxon>Arthropoda</taxon>
        <taxon>Chelicerata</taxon>
        <taxon>Arachnida</taxon>
        <taxon>Acari</taxon>
        <taxon>Parasitiformes</taxon>
        <taxon>Mesostigmata</taxon>
        <taxon>Gamasina</taxon>
        <taxon>Dermanyssoidea</taxon>
        <taxon>Laelapidae</taxon>
        <taxon>Hypoaspis</taxon>
    </lineage>
</organism>
<dbReference type="EMBL" id="MK270530">
    <property type="protein sequence ID" value="QHQ98586.1"/>
    <property type="molecule type" value="Genomic_DNA"/>
</dbReference>
<feature type="transmembrane region" description="Helical" evidence="12">
    <location>
        <begin position="70"/>
        <end position="92"/>
    </location>
</feature>